<dbReference type="GO" id="GO:0006355">
    <property type="term" value="P:regulation of DNA-templated transcription"/>
    <property type="evidence" value="ECO:0007669"/>
    <property type="project" value="InterPro"/>
</dbReference>
<dbReference type="InterPro" id="IPR036388">
    <property type="entry name" value="WH-like_DNA-bd_sf"/>
</dbReference>
<evidence type="ECO:0000256" key="2">
    <source>
        <dbReference type="ARBA" id="ARBA00023012"/>
    </source>
</evidence>
<dbReference type="InterPro" id="IPR001867">
    <property type="entry name" value="OmpR/PhoB-type_DNA-bd"/>
</dbReference>
<dbReference type="AlphaFoldDB" id="A0AAU7KG31"/>
<dbReference type="RefSeq" id="WP_348827087.1">
    <property type="nucleotide sequence ID" value="NZ_CP098827.1"/>
</dbReference>
<dbReference type="PANTHER" id="PTHR48111">
    <property type="entry name" value="REGULATOR OF RPOS"/>
    <property type="match status" value="1"/>
</dbReference>
<keyword evidence="5" id="KW-0804">Transcription</keyword>
<dbReference type="SMART" id="SM00448">
    <property type="entry name" value="REC"/>
    <property type="match status" value="1"/>
</dbReference>
<reference evidence="10" key="1">
    <citation type="submission" date="2022-06" db="EMBL/GenBank/DDBJ databases">
        <title>A novel DMS-producing enzyme.</title>
        <authorList>
            <person name="Zhang Y."/>
        </authorList>
    </citation>
    <scope>NUCLEOTIDE SEQUENCE</scope>
    <source>
        <strain evidence="10">RT37</strain>
    </source>
</reference>
<evidence type="ECO:0000256" key="4">
    <source>
        <dbReference type="ARBA" id="ARBA00023125"/>
    </source>
</evidence>
<evidence type="ECO:0000256" key="1">
    <source>
        <dbReference type="ARBA" id="ARBA00022553"/>
    </source>
</evidence>
<evidence type="ECO:0000256" key="6">
    <source>
        <dbReference type="PROSITE-ProRule" id="PRU00169"/>
    </source>
</evidence>
<dbReference type="SUPFAM" id="SSF46894">
    <property type="entry name" value="C-terminal effector domain of the bipartite response regulators"/>
    <property type="match status" value="1"/>
</dbReference>
<dbReference type="SMART" id="SM00862">
    <property type="entry name" value="Trans_reg_C"/>
    <property type="match status" value="1"/>
</dbReference>
<dbReference type="PROSITE" id="PS51755">
    <property type="entry name" value="OMPR_PHOB"/>
    <property type="match status" value="1"/>
</dbReference>
<organism evidence="10">
    <name type="scientific">Halomonas sp. RT37</name>
    <dbReference type="NCBI Taxonomy" id="2950872"/>
    <lineage>
        <taxon>Bacteria</taxon>
        <taxon>Pseudomonadati</taxon>
        <taxon>Pseudomonadota</taxon>
        <taxon>Gammaproteobacteria</taxon>
        <taxon>Oceanospirillales</taxon>
        <taxon>Halomonadaceae</taxon>
        <taxon>Halomonas</taxon>
    </lineage>
</organism>
<evidence type="ECO:0000256" key="3">
    <source>
        <dbReference type="ARBA" id="ARBA00023015"/>
    </source>
</evidence>
<accession>A0AAU7KG31</accession>
<dbReference type="Gene3D" id="1.10.10.10">
    <property type="entry name" value="Winged helix-like DNA-binding domain superfamily/Winged helix DNA-binding domain"/>
    <property type="match status" value="1"/>
</dbReference>
<dbReference type="SUPFAM" id="SSF52172">
    <property type="entry name" value="CheY-like"/>
    <property type="match status" value="1"/>
</dbReference>
<keyword evidence="3" id="KW-0805">Transcription regulation</keyword>
<dbReference type="InterPro" id="IPR039420">
    <property type="entry name" value="WalR-like"/>
</dbReference>
<feature type="modified residue" description="4-aspartylphosphate" evidence="6">
    <location>
        <position position="51"/>
    </location>
</feature>
<dbReference type="EMBL" id="CP098827">
    <property type="protein sequence ID" value="XBO70455.1"/>
    <property type="molecule type" value="Genomic_DNA"/>
</dbReference>
<dbReference type="GO" id="GO:0000156">
    <property type="term" value="F:phosphorelay response regulator activity"/>
    <property type="evidence" value="ECO:0007669"/>
    <property type="project" value="TreeGrafter"/>
</dbReference>
<keyword evidence="1 6" id="KW-0597">Phosphoprotein</keyword>
<name>A0AAU7KG31_9GAMM</name>
<dbReference type="InterPro" id="IPR011006">
    <property type="entry name" value="CheY-like_superfamily"/>
</dbReference>
<proteinExistence type="predicted"/>
<gene>
    <name evidence="10" type="ORF">NFG58_17875</name>
</gene>
<evidence type="ECO:0000259" key="9">
    <source>
        <dbReference type="PROSITE" id="PS51755"/>
    </source>
</evidence>
<evidence type="ECO:0000259" key="8">
    <source>
        <dbReference type="PROSITE" id="PS50110"/>
    </source>
</evidence>
<dbReference type="CDD" id="cd00383">
    <property type="entry name" value="trans_reg_C"/>
    <property type="match status" value="1"/>
</dbReference>
<feature type="DNA-binding region" description="OmpR/PhoB-type" evidence="7">
    <location>
        <begin position="126"/>
        <end position="223"/>
    </location>
</feature>
<feature type="domain" description="Response regulatory" evidence="8">
    <location>
        <begin position="2"/>
        <end position="116"/>
    </location>
</feature>
<sequence length="226" mass="24694">MNVLVVEDEDRVADFLCRGLKGEGWTATRAGDGETALSLLKEGGFDVVLLDIMLPGLSGHEVCTRVRARGDEVPILMLTALDATDEKIVGLRKGADDYLSKPFSFDELIARMEALHRRARARAGATPGTLAGDPVQFDREALCLKVDGEVVELSTKERDLLALLLGNAGRVMSRERILNAVWGLNEDPMTNTVDVYVGRVRRKLGDHASRITTVRGAGYRYDAQGL</sequence>
<dbReference type="InterPro" id="IPR001789">
    <property type="entry name" value="Sig_transdc_resp-reg_receiver"/>
</dbReference>
<dbReference type="InterPro" id="IPR016032">
    <property type="entry name" value="Sig_transdc_resp-reg_C-effctor"/>
</dbReference>
<protein>
    <submittedName>
        <fullName evidence="10">Response regulator transcription factor</fullName>
    </submittedName>
</protein>
<keyword evidence="4 7" id="KW-0238">DNA-binding</keyword>
<keyword evidence="2" id="KW-0902">Two-component regulatory system</keyword>
<dbReference type="GO" id="GO:0005829">
    <property type="term" value="C:cytosol"/>
    <property type="evidence" value="ECO:0007669"/>
    <property type="project" value="TreeGrafter"/>
</dbReference>
<dbReference type="Pfam" id="PF00072">
    <property type="entry name" value="Response_reg"/>
    <property type="match status" value="1"/>
</dbReference>
<dbReference type="PROSITE" id="PS50110">
    <property type="entry name" value="RESPONSE_REGULATORY"/>
    <property type="match status" value="1"/>
</dbReference>
<dbReference type="GO" id="GO:0032993">
    <property type="term" value="C:protein-DNA complex"/>
    <property type="evidence" value="ECO:0007669"/>
    <property type="project" value="TreeGrafter"/>
</dbReference>
<evidence type="ECO:0000313" key="10">
    <source>
        <dbReference type="EMBL" id="XBO70455.1"/>
    </source>
</evidence>
<evidence type="ECO:0000256" key="5">
    <source>
        <dbReference type="ARBA" id="ARBA00023163"/>
    </source>
</evidence>
<evidence type="ECO:0000256" key="7">
    <source>
        <dbReference type="PROSITE-ProRule" id="PRU01091"/>
    </source>
</evidence>
<dbReference type="Gene3D" id="6.10.250.690">
    <property type="match status" value="1"/>
</dbReference>
<feature type="domain" description="OmpR/PhoB-type" evidence="9">
    <location>
        <begin position="126"/>
        <end position="223"/>
    </location>
</feature>
<dbReference type="GO" id="GO:0000976">
    <property type="term" value="F:transcription cis-regulatory region binding"/>
    <property type="evidence" value="ECO:0007669"/>
    <property type="project" value="TreeGrafter"/>
</dbReference>
<dbReference type="Pfam" id="PF00486">
    <property type="entry name" value="Trans_reg_C"/>
    <property type="match status" value="1"/>
</dbReference>
<dbReference type="Gene3D" id="3.40.50.2300">
    <property type="match status" value="1"/>
</dbReference>
<dbReference type="FunFam" id="3.40.50.2300:FF:000001">
    <property type="entry name" value="DNA-binding response regulator PhoB"/>
    <property type="match status" value="1"/>
</dbReference>
<dbReference type="PANTHER" id="PTHR48111:SF1">
    <property type="entry name" value="TWO-COMPONENT RESPONSE REGULATOR ORR33"/>
    <property type="match status" value="1"/>
</dbReference>